<keyword evidence="7" id="KW-0808">Transferase</keyword>
<evidence type="ECO:0000256" key="1">
    <source>
        <dbReference type="ARBA" id="ARBA00004477"/>
    </source>
</evidence>
<evidence type="ECO:0000256" key="2">
    <source>
        <dbReference type="ARBA" id="ARBA00004922"/>
    </source>
</evidence>
<feature type="transmembrane region" description="Helical" evidence="14">
    <location>
        <begin position="12"/>
        <end position="33"/>
    </location>
</feature>
<evidence type="ECO:0000256" key="12">
    <source>
        <dbReference type="ARBA" id="ARBA00044727"/>
    </source>
</evidence>
<evidence type="ECO:0000256" key="7">
    <source>
        <dbReference type="ARBA" id="ARBA00022679"/>
    </source>
</evidence>
<keyword evidence="10 14" id="KW-1133">Transmembrane helix</keyword>
<keyword evidence="9" id="KW-0256">Endoplasmic reticulum</keyword>
<dbReference type="EMBL" id="JARAOO010000007">
    <property type="protein sequence ID" value="KAJ7961440.1"/>
    <property type="molecule type" value="Genomic_DNA"/>
</dbReference>
<evidence type="ECO:0000313" key="16">
    <source>
        <dbReference type="Proteomes" id="UP001163823"/>
    </source>
</evidence>
<keyword evidence="11 14" id="KW-0472">Membrane</keyword>
<dbReference type="InterPro" id="IPR016900">
    <property type="entry name" value="Alg10"/>
</dbReference>
<comment type="caution">
    <text evidence="15">The sequence shown here is derived from an EMBL/GenBank/DDBJ whole genome shotgun (WGS) entry which is preliminary data.</text>
</comment>
<evidence type="ECO:0000256" key="9">
    <source>
        <dbReference type="ARBA" id="ARBA00022824"/>
    </source>
</evidence>
<evidence type="ECO:0000256" key="6">
    <source>
        <dbReference type="ARBA" id="ARBA00022676"/>
    </source>
</evidence>
<evidence type="ECO:0000256" key="13">
    <source>
        <dbReference type="ARBA" id="ARBA00048064"/>
    </source>
</evidence>
<gene>
    <name evidence="15" type="ORF">O6P43_016789</name>
</gene>
<keyword evidence="8 14" id="KW-0812">Transmembrane</keyword>
<dbReference type="GO" id="GO:0005789">
    <property type="term" value="C:endoplasmic reticulum membrane"/>
    <property type="evidence" value="ECO:0007669"/>
    <property type="project" value="UniProtKB-SubCell"/>
</dbReference>
<reference evidence="15" key="1">
    <citation type="journal article" date="2023" name="Science">
        <title>Elucidation of the pathway for biosynthesis of saponin adjuvants from the soapbark tree.</title>
        <authorList>
            <person name="Reed J."/>
            <person name="Orme A."/>
            <person name="El-Demerdash A."/>
            <person name="Owen C."/>
            <person name="Martin L.B.B."/>
            <person name="Misra R.C."/>
            <person name="Kikuchi S."/>
            <person name="Rejzek M."/>
            <person name="Martin A.C."/>
            <person name="Harkess A."/>
            <person name="Leebens-Mack J."/>
            <person name="Louveau T."/>
            <person name="Stephenson M.J."/>
            <person name="Osbourn A."/>
        </authorList>
    </citation>
    <scope>NUCLEOTIDE SEQUENCE</scope>
    <source>
        <strain evidence="15">S10</strain>
    </source>
</reference>
<evidence type="ECO:0000256" key="8">
    <source>
        <dbReference type="ARBA" id="ARBA00022692"/>
    </source>
</evidence>
<evidence type="ECO:0000313" key="15">
    <source>
        <dbReference type="EMBL" id="KAJ7961440.1"/>
    </source>
</evidence>
<evidence type="ECO:0000256" key="3">
    <source>
        <dbReference type="ARBA" id="ARBA00010600"/>
    </source>
</evidence>
<dbReference type="EC" id="2.4.1.256" evidence="4"/>
<dbReference type="GO" id="GO:0106073">
    <property type="term" value="F:dolichyl pyrophosphate Glc2Man9GlcNAc2 alpha-1,2-glucosyltransferase activity"/>
    <property type="evidence" value="ECO:0007669"/>
    <property type="project" value="UniProtKB-EC"/>
</dbReference>
<evidence type="ECO:0000256" key="14">
    <source>
        <dbReference type="SAM" id="Phobius"/>
    </source>
</evidence>
<dbReference type="Proteomes" id="UP001163823">
    <property type="component" value="Chromosome 7"/>
</dbReference>
<protein>
    <recommendedName>
        <fullName evidence="5">Dol-P-Glc:Glc(2)Man(9)GlcNAc(2)-PP-Dol alpha-1,2-glucosyltransferase</fullName>
        <ecNumber evidence="4">2.4.1.256</ecNumber>
    </recommendedName>
</protein>
<comment type="subcellular location">
    <subcellularLocation>
        <location evidence="1">Endoplasmic reticulum membrane</location>
        <topology evidence="1">Multi-pass membrane protein</topology>
    </subcellularLocation>
</comment>
<evidence type="ECO:0000256" key="11">
    <source>
        <dbReference type="ARBA" id="ARBA00023136"/>
    </source>
</evidence>
<organism evidence="15 16">
    <name type="scientific">Quillaja saponaria</name>
    <name type="common">Soap bark tree</name>
    <dbReference type="NCBI Taxonomy" id="32244"/>
    <lineage>
        <taxon>Eukaryota</taxon>
        <taxon>Viridiplantae</taxon>
        <taxon>Streptophyta</taxon>
        <taxon>Embryophyta</taxon>
        <taxon>Tracheophyta</taxon>
        <taxon>Spermatophyta</taxon>
        <taxon>Magnoliopsida</taxon>
        <taxon>eudicotyledons</taxon>
        <taxon>Gunneridae</taxon>
        <taxon>Pentapetalae</taxon>
        <taxon>rosids</taxon>
        <taxon>fabids</taxon>
        <taxon>Fabales</taxon>
        <taxon>Quillajaceae</taxon>
        <taxon>Quillaja</taxon>
    </lineage>
</organism>
<comment type="pathway">
    <text evidence="2">Protein modification; protein glycosylation.</text>
</comment>
<name>A0AAD7PNT3_QUISA</name>
<dbReference type="PANTHER" id="PTHR12989">
    <property type="entry name" value="ALPHA-1,2-GLUCOSYLTRANSFERASE ALG10"/>
    <property type="match status" value="1"/>
</dbReference>
<dbReference type="AlphaFoldDB" id="A0AAD7PNT3"/>
<proteinExistence type="inferred from homology"/>
<evidence type="ECO:0000256" key="5">
    <source>
        <dbReference type="ARBA" id="ARBA00018512"/>
    </source>
</evidence>
<accession>A0AAD7PNT3</accession>
<keyword evidence="6" id="KW-0328">Glycosyltransferase</keyword>
<comment type="similarity">
    <text evidence="3">Belongs to the ALG10 glucosyltransferase family.</text>
</comment>
<dbReference type="Pfam" id="PF04922">
    <property type="entry name" value="DIE2_ALG10"/>
    <property type="match status" value="1"/>
</dbReference>
<comment type="catalytic activity">
    <reaction evidence="13">
        <text>an alpha-D-Glc-(1-&gt;3)-alpha-D-Glc-(1-&gt;3)-alpha-D-Man-(1-&gt;2)-alpha-D-Man-(1-&gt;2)-alpha-D-Man-(1-&gt;3)-[alpha-D-Man-(1-&gt;2)-alpha-D-Man-(1-&gt;3)-[alpha-D-Man-(1-&gt;2)-alpha-D-Man-(1-&gt;6)]-alpha-D-Man-(1-&gt;6)]-beta-D-Man-(1-&gt;4)-beta-D-GlcNAc-(1-&gt;4)-alpha-D-GlcNAc-diphospho-di-trans,poly-cis-dolichol + a di-trans,poly-cis-dolichyl beta-D-glucosyl phosphate = a alpha-D-Glc-(1-&gt;2)-alpha-D-Glc-(1-&gt;3)-alpha-D-Glc-(1-&gt;3)-alpha-D-Man-(1-&gt;2)-alpha-D-Man-(1-&gt;2)-alpha-D-Man-(1-&gt;3)-[alpha-D-Man-(1-&gt;2)-alpha-D-Man-(1-&gt;3)-[alpha-D-Man-(1-&gt;2)-alpha-D-Man-(1-&gt;6)]-alpha-D-Man-(1-&gt;6)]-beta-D-Man-(1-&gt;4)-beta-D-GlcNAc-(1-&gt;4)-alpha-D-GlcNAc-diphospho-di-trans,poly-cis-dolichol + a di-trans,poly-cis-dolichyl phosphate + H(+)</text>
        <dbReference type="Rhea" id="RHEA:29543"/>
        <dbReference type="Rhea" id="RHEA-COMP:19498"/>
        <dbReference type="Rhea" id="RHEA-COMP:19502"/>
        <dbReference type="Rhea" id="RHEA-COMP:19512"/>
        <dbReference type="Rhea" id="RHEA-COMP:19522"/>
        <dbReference type="ChEBI" id="CHEBI:15378"/>
        <dbReference type="ChEBI" id="CHEBI:57525"/>
        <dbReference type="ChEBI" id="CHEBI:57683"/>
        <dbReference type="ChEBI" id="CHEBI:132522"/>
        <dbReference type="ChEBI" id="CHEBI:132523"/>
        <dbReference type="EC" id="2.4.1.256"/>
    </reaction>
    <physiologicalReaction direction="left-to-right" evidence="13">
        <dbReference type="Rhea" id="RHEA:29544"/>
    </physiologicalReaction>
</comment>
<dbReference type="KEGG" id="qsa:O6P43_016789"/>
<dbReference type="PANTHER" id="PTHR12989:SF10">
    <property type="entry name" value="DOL-P-GLC:GLC(2)MAN(9)GLCNAC(2)-PP-DOL ALPHA-1,2-GLUCOSYLTRANSFERASE-RELATED"/>
    <property type="match status" value="1"/>
</dbReference>
<keyword evidence="16" id="KW-1185">Reference proteome</keyword>
<evidence type="ECO:0000256" key="4">
    <source>
        <dbReference type="ARBA" id="ARBA00011967"/>
    </source>
</evidence>
<dbReference type="GO" id="GO:0006488">
    <property type="term" value="P:dolichol-linked oligosaccharide biosynthetic process"/>
    <property type="evidence" value="ECO:0007669"/>
    <property type="project" value="InterPro"/>
</dbReference>
<comment type="function">
    <text evidence="12">Dol-P-Glc:Glc(2)Man(9)GlcNAc(2)-PP-Dol alpha-1,2-glucosyltransferase that operates in the biosynthetic pathway of dolichol-linked oligosaccharides, the glycan precursors employed in protein asparagine (N)-glycosylation. The assembly of dolichol-linked oligosaccharides begins on the cytosolic side of the endoplasmic reticulum membrane and finishes in its lumen. The sequential addition of sugars to dolichol pyrophosphate produces dolichol-linked oligosaccharides containing fourteen sugars, including two GlcNAcs, nine mannoses and three glucoses. Once assembled, the oligosaccharide is transferred from the lipid to nascent proteins by oligosaccharyltransferases. In the lumen of the endoplasmic reticulum, adds the third and last glucose residue from dolichyl phosphate glucose (Dol-P-Glc) onto the lipid-linked oligosaccharide intermediate Glc(2)Man(9)GlcNAc(2)-PP-Dol to produce Glc(3)Man(9)GlcNAc(2)-PP-Dol.</text>
</comment>
<evidence type="ECO:0000256" key="10">
    <source>
        <dbReference type="ARBA" id="ARBA00022989"/>
    </source>
</evidence>
<sequence length="66" mass="7598">MLGKLQKKIWVLAYFLATDAVLVPAPLIGFRYYTIPFDFLVLHCHVEDNGTWLLMGIQYVALNSLR</sequence>